<comment type="similarity">
    <text evidence="1 5">Belongs to the universal ribosomal protein uL4 family.</text>
</comment>
<comment type="function">
    <text evidence="5">One of the primary rRNA binding proteins, this protein initially binds near the 5'-end of the 23S rRNA. It is important during the early stages of 50S assembly. It makes multiple contacts with different domains of the 23S rRNA in the assembled 50S subunit and ribosome.</text>
</comment>
<dbReference type="InterPro" id="IPR013005">
    <property type="entry name" value="Ribosomal_uL4-like"/>
</dbReference>
<sequence>MPNVRIHRFNDPEGVPTEAAVAEAVFGAPVSADLLHRAVRIQLLNKRQGTAATKTRGEVSGGGRKPWAQKHTGRARHGSTRSPLWRHGGVTFGPQPREWSLALPVRMRRKALAAALSSRYGGEMVWVVDRMGFDRPRTKDAIALLGRLGCPAKTLVVVAPEEYGIPVANSFRNIPGVTCIRADAVTAYDVLAHDGILLTEGAVRALEGRLSHG</sequence>
<feature type="region of interest" description="Disordered" evidence="6">
    <location>
        <begin position="48"/>
        <end position="88"/>
    </location>
</feature>
<keyword evidence="3 5" id="KW-0687">Ribonucleoprotein</keyword>
<dbReference type="InterPro" id="IPR002136">
    <property type="entry name" value="Ribosomal_uL4"/>
</dbReference>
<dbReference type="HAMAP" id="MF_01328_B">
    <property type="entry name" value="Ribosomal_uL4_B"/>
    <property type="match status" value="1"/>
</dbReference>
<dbReference type="NCBIfam" id="TIGR03953">
    <property type="entry name" value="rplD_bact"/>
    <property type="match status" value="1"/>
</dbReference>
<gene>
    <name evidence="5 7" type="primary">rplD</name>
    <name evidence="7" type="ORF">BARAN1_0653</name>
</gene>
<comment type="function">
    <text evidence="5">Forms part of the polypeptide exit tunnel.</text>
</comment>
<dbReference type="GO" id="GO:0005840">
    <property type="term" value="C:ribosome"/>
    <property type="evidence" value="ECO:0007669"/>
    <property type="project" value="UniProtKB-KW"/>
</dbReference>
<keyword evidence="2 5" id="KW-0689">Ribosomal protein</keyword>
<evidence type="ECO:0000256" key="3">
    <source>
        <dbReference type="ARBA" id="ARBA00023274"/>
    </source>
</evidence>
<evidence type="ECO:0000256" key="5">
    <source>
        <dbReference type="HAMAP-Rule" id="MF_01328"/>
    </source>
</evidence>
<dbReference type="RefSeq" id="WP_122030864.1">
    <property type="nucleotide sequence ID" value="NZ_LS483254.1"/>
</dbReference>
<evidence type="ECO:0000256" key="6">
    <source>
        <dbReference type="SAM" id="MobiDB-lite"/>
    </source>
</evidence>
<dbReference type="OrthoDB" id="9803201at2"/>
<keyword evidence="5" id="KW-0694">RNA-binding</keyword>
<proteinExistence type="inferred from homology"/>
<evidence type="ECO:0000313" key="7">
    <source>
        <dbReference type="EMBL" id="SQD92677.1"/>
    </source>
</evidence>
<keyword evidence="5" id="KW-0699">rRNA-binding</keyword>
<dbReference type="EMBL" id="LS483254">
    <property type="protein sequence ID" value="SQD92677.1"/>
    <property type="molecule type" value="Genomic_DNA"/>
</dbReference>
<dbReference type="SUPFAM" id="SSF52166">
    <property type="entry name" value="Ribosomal protein L4"/>
    <property type="match status" value="1"/>
</dbReference>
<organism evidence="7 8">
    <name type="scientific">Candidatus Bipolaricaulis anaerobius</name>
    <dbReference type="NCBI Taxonomy" id="2026885"/>
    <lineage>
        <taxon>Bacteria</taxon>
        <taxon>Candidatus Bipolaricaulota</taxon>
        <taxon>Candidatus Bipolaricaulia</taxon>
        <taxon>Candidatus Bipolaricaulales</taxon>
        <taxon>Candidatus Bipolaricaulaceae</taxon>
        <taxon>Candidatus Bipolaricaulis</taxon>
    </lineage>
</organism>
<evidence type="ECO:0000313" key="8">
    <source>
        <dbReference type="Proteomes" id="UP000249818"/>
    </source>
</evidence>
<dbReference type="GO" id="GO:0006412">
    <property type="term" value="P:translation"/>
    <property type="evidence" value="ECO:0007669"/>
    <property type="project" value="UniProtKB-UniRule"/>
</dbReference>
<dbReference type="AlphaFoldDB" id="A0A2X3K620"/>
<dbReference type="Gene3D" id="3.40.1370.10">
    <property type="match status" value="1"/>
</dbReference>
<dbReference type="GO" id="GO:0003735">
    <property type="term" value="F:structural constituent of ribosome"/>
    <property type="evidence" value="ECO:0007669"/>
    <property type="project" value="InterPro"/>
</dbReference>
<dbReference type="PANTHER" id="PTHR10746:SF6">
    <property type="entry name" value="LARGE RIBOSOMAL SUBUNIT PROTEIN UL4M"/>
    <property type="match status" value="1"/>
</dbReference>
<dbReference type="Proteomes" id="UP000249818">
    <property type="component" value="Chromosome BARAN1"/>
</dbReference>
<feature type="compositionally biased region" description="Basic residues" evidence="6">
    <location>
        <begin position="67"/>
        <end position="79"/>
    </location>
</feature>
<dbReference type="GO" id="GO:1990904">
    <property type="term" value="C:ribonucleoprotein complex"/>
    <property type="evidence" value="ECO:0007669"/>
    <property type="project" value="UniProtKB-KW"/>
</dbReference>
<evidence type="ECO:0000256" key="4">
    <source>
        <dbReference type="ARBA" id="ARBA00035244"/>
    </source>
</evidence>
<dbReference type="PANTHER" id="PTHR10746">
    <property type="entry name" value="50S RIBOSOMAL PROTEIN L4"/>
    <property type="match status" value="1"/>
</dbReference>
<evidence type="ECO:0000256" key="1">
    <source>
        <dbReference type="ARBA" id="ARBA00010528"/>
    </source>
</evidence>
<dbReference type="Pfam" id="PF00573">
    <property type="entry name" value="Ribosomal_L4"/>
    <property type="match status" value="1"/>
</dbReference>
<dbReference type="InterPro" id="IPR023574">
    <property type="entry name" value="Ribosomal_uL4_dom_sf"/>
</dbReference>
<protein>
    <recommendedName>
        <fullName evidence="4 5">Large ribosomal subunit protein uL4</fullName>
    </recommendedName>
</protein>
<accession>A0A2X3K620</accession>
<keyword evidence="8" id="KW-1185">Reference proteome</keyword>
<dbReference type="KEGG" id="bana:BARAN1_0653"/>
<dbReference type="GO" id="GO:0019843">
    <property type="term" value="F:rRNA binding"/>
    <property type="evidence" value="ECO:0007669"/>
    <property type="project" value="UniProtKB-UniRule"/>
</dbReference>
<comment type="subunit">
    <text evidence="5">Part of the 50S ribosomal subunit.</text>
</comment>
<evidence type="ECO:0000256" key="2">
    <source>
        <dbReference type="ARBA" id="ARBA00022980"/>
    </source>
</evidence>
<reference evidence="8" key="1">
    <citation type="submission" date="2018-05" db="EMBL/GenBank/DDBJ databases">
        <authorList>
            <person name="Hao L."/>
        </authorList>
    </citation>
    <scope>NUCLEOTIDE SEQUENCE [LARGE SCALE GENOMIC DNA]</scope>
</reference>
<name>A0A2X3K620_9BACT</name>